<evidence type="ECO:0000256" key="1">
    <source>
        <dbReference type="SAM" id="MobiDB-lite"/>
    </source>
</evidence>
<gene>
    <name evidence="2" type="ORF">GCM10012282_18400</name>
</gene>
<keyword evidence="3" id="KW-1185">Reference proteome</keyword>
<dbReference type="AlphaFoldDB" id="A0A917NRR2"/>
<feature type="region of interest" description="Disordered" evidence="1">
    <location>
        <begin position="1"/>
        <end position="57"/>
    </location>
</feature>
<sequence>MGEDADVPRPDTEAPESPPQPPTVHTSPATSTTDDSNRTEAMMIPLNSERVPTADYR</sequence>
<proteinExistence type="predicted"/>
<feature type="compositionally biased region" description="Polar residues" evidence="1">
    <location>
        <begin position="23"/>
        <end position="34"/>
    </location>
</feature>
<dbReference type="Proteomes" id="UP000625682">
    <property type="component" value="Unassembled WGS sequence"/>
</dbReference>
<protein>
    <submittedName>
        <fullName evidence="2">Uncharacterized protein</fullName>
    </submittedName>
</protein>
<accession>A0A917NRR2</accession>
<reference evidence="2" key="2">
    <citation type="submission" date="2020-09" db="EMBL/GenBank/DDBJ databases">
        <authorList>
            <person name="Sun Q."/>
            <person name="Zhou Y."/>
        </authorList>
    </citation>
    <scope>NUCLEOTIDE SEQUENCE</scope>
    <source>
        <strain evidence="2">CGMCC 4.7272</strain>
    </source>
</reference>
<evidence type="ECO:0000313" key="2">
    <source>
        <dbReference type="EMBL" id="GGJ22217.1"/>
    </source>
</evidence>
<organism evidence="2 3">
    <name type="scientific">Streptomyces lacrimifluminis</name>
    <dbReference type="NCBI Taxonomy" id="1500077"/>
    <lineage>
        <taxon>Bacteria</taxon>
        <taxon>Bacillati</taxon>
        <taxon>Actinomycetota</taxon>
        <taxon>Actinomycetes</taxon>
        <taxon>Kitasatosporales</taxon>
        <taxon>Streptomycetaceae</taxon>
        <taxon>Streptomyces</taxon>
    </lineage>
</organism>
<comment type="caution">
    <text evidence="2">The sequence shown here is derived from an EMBL/GenBank/DDBJ whole genome shotgun (WGS) entry which is preliminary data.</text>
</comment>
<reference evidence="2" key="1">
    <citation type="journal article" date="2014" name="Int. J. Syst. Evol. Microbiol.">
        <title>Complete genome sequence of Corynebacterium casei LMG S-19264T (=DSM 44701T), isolated from a smear-ripened cheese.</title>
        <authorList>
            <consortium name="US DOE Joint Genome Institute (JGI-PGF)"/>
            <person name="Walter F."/>
            <person name="Albersmeier A."/>
            <person name="Kalinowski J."/>
            <person name="Ruckert C."/>
        </authorList>
    </citation>
    <scope>NUCLEOTIDE SEQUENCE</scope>
    <source>
        <strain evidence="2">CGMCC 4.7272</strain>
    </source>
</reference>
<dbReference type="EMBL" id="BMMU01000004">
    <property type="protein sequence ID" value="GGJ22217.1"/>
    <property type="molecule type" value="Genomic_DNA"/>
</dbReference>
<name>A0A917NRR2_9ACTN</name>
<feature type="compositionally biased region" description="Basic and acidic residues" evidence="1">
    <location>
        <begin position="1"/>
        <end position="12"/>
    </location>
</feature>
<evidence type="ECO:0000313" key="3">
    <source>
        <dbReference type="Proteomes" id="UP000625682"/>
    </source>
</evidence>